<dbReference type="Proteomes" id="UP000831787">
    <property type="component" value="Chromosome"/>
</dbReference>
<proteinExistence type="predicted"/>
<keyword evidence="2" id="KW-1185">Reference proteome</keyword>
<dbReference type="EMBL" id="CP095073">
    <property type="protein sequence ID" value="UOQ42501.1"/>
    <property type="molecule type" value="Genomic_DNA"/>
</dbReference>
<organism evidence="1 2">
    <name type="scientific">Halobacillus salinarum</name>
    <dbReference type="NCBI Taxonomy" id="2932257"/>
    <lineage>
        <taxon>Bacteria</taxon>
        <taxon>Bacillati</taxon>
        <taxon>Bacillota</taxon>
        <taxon>Bacilli</taxon>
        <taxon>Bacillales</taxon>
        <taxon>Bacillaceae</taxon>
        <taxon>Halobacillus</taxon>
    </lineage>
</organism>
<dbReference type="RefSeq" id="WP_244707661.1">
    <property type="nucleotide sequence ID" value="NZ_CP095073.1"/>
</dbReference>
<evidence type="ECO:0000313" key="2">
    <source>
        <dbReference type="Proteomes" id="UP000831787"/>
    </source>
</evidence>
<dbReference type="InterPro" id="IPR020277">
    <property type="entry name" value="DUF2624"/>
</dbReference>
<sequence>MVNVLQQIITQKLKQLTVNELMQYSQKYNIPITKEEAAQIIKALKKNKENPFEKEGRKRMLNQLAAITSKDTAKKVNQLLKKLAKEYGVEHWLK</sequence>
<dbReference type="Pfam" id="PF11116">
    <property type="entry name" value="DUF2624"/>
    <property type="match status" value="1"/>
</dbReference>
<gene>
    <name evidence="1" type="ORF">MUN89_10885</name>
</gene>
<evidence type="ECO:0000313" key="1">
    <source>
        <dbReference type="EMBL" id="UOQ42501.1"/>
    </source>
</evidence>
<name>A0ABY4EDH6_9BACI</name>
<reference evidence="1 2" key="1">
    <citation type="submission" date="2022-04" db="EMBL/GenBank/DDBJ databases">
        <title>Halobacillus sp. isolated from saltern.</title>
        <authorList>
            <person name="Won M."/>
            <person name="Lee C.-M."/>
            <person name="Woen H.-Y."/>
            <person name="Kwon S.-W."/>
        </authorList>
    </citation>
    <scope>NUCLEOTIDE SEQUENCE [LARGE SCALE GENOMIC DNA]</scope>
    <source>
        <strain evidence="1 2">SSBR10-3</strain>
    </source>
</reference>
<protein>
    <submittedName>
        <fullName evidence="1">DUF2624 domain-containing protein</fullName>
    </submittedName>
</protein>
<accession>A0ABY4EDH6</accession>